<gene>
    <name evidence="2" type="ORF">ENV52_11780</name>
</gene>
<sequence>MVSGSHTLSLLTRYFFSRWGPVAMLQAGSLFFLTFCRTGEGSLRHNFFIFLMKCKKPKIFHKVPEQVFRKKKKKAGK</sequence>
<name>A0A7V6DQQ4_9BACT</name>
<proteinExistence type="predicted"/>
<protein>
    <submittedName>
        <fullName evidence="2">Uncharacterized protein</fullName>
    </submittedName>
</protein>
<organism evidence="2">
    <name type="scientific">Desulfobacca acetoxidans</name>
    <dbReference type="NCBI Taxonomy" id="60893"/>
    <lineage>
        <taxon>Bacteria</taxon>
        <taxon>Pseudomonadati</taxon>
        <taxon>Thermodesulfobacteriota</taxon>
        <taxon>Desulfobaccia</taxon>
        <taxon>Desulfobaccales</taxon>
        <taxon>Desulfobaccaceae</taxon>
        <taxon>Desulfobacca</taxon>
    </lineage>
</organism>
<evidence type="ECO:0000313" key="2">
    <source>
        <dbReference type="EMBL" id="HHS30366.1"/>
    </source>
</evidence>
<keyword evidence="1" id="KW-0472">Membrane</keyword>
<keyword evidence="1" id="KW-0812">Transmembrane</keyword>
<comment type="caution">
    <text evidence="2">The sequence shown here is derived from an EMBL/GenBank/DDBJ whole genome shotgun (WGS) entry which is preliminary data.</text>
</comment>
<reference evidence="2" key="1">
    <citation type="journal article" date="2020" name="mSystems">
        <title>Genome- and Community-Level Interaction Insights into Carbon Utilization and Element Cycling Functions of Hydrothermarchaeota in Hydrothermal Sediment.</title>
        <authorList>
            <person name="Zhou Z."/>
            <person name="Liu Y."/>
            <person name="Xu W."/>
            <person name="Pan J."/>
            <person name="Luo Z.H."/>
            <person name="Li M."/>
        </authorList>
    </citation>
    <scope>NUCLEOTIDE SEQUENCE [LARGE SCALE GENOMIC DNA]</scope>
    <source>
        <strain evidence="2">SpSt-767</strain>
    </source>
</reference>
<feature type="transmembrane region" description="Helical" evidence="1">
    <location>
        <begin position="16"/>
        <end position="36"/>
    </location>
</feature>
<evidence type="ECO:0000256" key="1">
    <source>
        <dbReference type="SAM" id="Phobius"/>
    </source>
</evidence>
<keyword evidence="1" id="KW-1133">Transmembrane helix</keyword>
<accession>A0A7V6DQQ4</accession>
<dbReference type="EMBL" id="DTGR01000183">
    <property type="protein sequence ID" value="HHS30366.1"/>
    <property type="molecule type" value="Genomic_DNA"/>
</dbReference>
<dbReference type="AlphaFoldDB" id="A0A7V6DQQ4"/>